<dbReference type="InterPro" id="IPR029057">
    <property type="entry name" value="PRTase-like"/>
</dbReference>
<evidence type="ECO:0000256" key="13">
    <source>
        <dbReference type="ARBA" id="ARBA00048811"/>
    </source>
</evidence>
<evidence type="ECO:0000256" key="9">
    <source>
        <dbReference type="ARBA" id="ARBA00022723"/>
    </source>
</evidence>
<accession>A0ABW4ZCC4</accession>
<evidence type="ECO:0000256" key="15">
    <source>
        <dbReference type="RuleBase" id="RU364099"/>
    </source>
</evidence>
<dbReference type="PANTHER" id="PTHR43340:SF1">
    <property type="entry name" value="HYPOXANTHINE PHOSPHORIBOSYLTRANSFERASE"/>
    <property type="match status" value="1"/>
</dbReference>
<comment type="subcellular location">
    <subcellularLocation>
        <location evidence="2 15">Cytoplasm</location>
    </subcellularLocation>
</comment>
<keyword evidence="6 15" id="KW-0963">Cytoplasm</keyword>
<evidence type="ECO:0000256" key="10">
    <source>
        <dbReference type="ARBA" id="ARBA00022726"/>
    </source>
</evidence>
<dbReference type="SUPFAM" id="SSF53271">
    <property type="entry name" value="PRTase-like"/>
    <property type="match status" value="1"/>
</dbReference>
<name>A0ABW4ZCC4_9BACT</name>
<sequence>MRVAELDLLGISDGMHRDVEKILITEEEIRMRLDVLAQKVLIDFADEEIVVVILLKGALVFAADMCRRLPVPMTVECLNVASYHGDIKSSGKVEFLDAKLPEVGGKKVLVLDDILDTGLTMRAVIDRLGELGAREVRGCVLLNKLKVRDVECEADYKAFDIEDEFVIGYGLDYRGRFRNLPYVGVMKSEVIE</sequence>
<dbReference type="InterPro" id="IPR005904">
    <property type="entry name" value="Hxn_phspho_trans"/>
</dbReference>
<feature type="domain" description="Phosphoribosyltransferase" evidence="16">
    <location>
        <begin position="28"/>
        <end position="174"/>
    </location>
</feature>
<comment type="cofactor">
    <cofactor evidence="1 15">
        <name>Mg(2+)</name>
        <dbReference type="ChEBI" id="CHEBI:18420"/>
    </cofactor>
</comment>
<dbReference type="GO" id="GO:0016757">
    <property type="term" value="F:glycosyltransferase activity"/>
    <property type="evidence" value="ECO:0007669"/>
    <property type="project" value="UniProtKB-KW"/>
</dbReference>
<evidence type="ECO:0000256" key="2">
    <source>
        <dbReference type="ARBA" id="ARBA00004496"/>
    </source>
</evidence>
<protein>
    <recommendedName>
        <fullName evidence="5 15">Hypoxanthine phosphoribosyltransferase</fullName>
        <ecNumber evidence="5 15">2.4.2.8</ecNumber>
    </recommendedName>
</protein>
<dbReference type="PANTHER" id="PTHR43340">
    <property type="entry name" value="HYPOXANTHINE-GUANINE PHOSPHORIBOSYLTRANSFERASE"/>
    <property type="match status" value="1"/>
</dbReference>
<dbReference type="RefSeq" id="WP_377178168.1">
    <property type="nucleotide sequence ID" value="NZ_JBHUJB010000043.1"/>
</dbReference>
<dbReference type="EC" id="2.4.2.8" evidence="5 15"/>
<evidence type="ECO:0000256" key="3">
    <source>
        <dbReference type="ARBA" id="ARBA00004669"/>
    </source>
</evidence>
<comment type="catalytic activity">
    <reaction evidence="13">
        <text>GMP + diphosphate = guanine + 5-phospho-alpha-D-ribose 1-diphosphate</text>
        <dbReference type="Rhea" id="RHEA:25424"/>
        <dbReference type="ChEBI" id="CHEBI:16235"/>
        <dbReference type="ChEBI" id="CHEBI:33019"/>
        <dbReference type="ChEBI" id="CHEBI:58017"/>
        <dbReference type="ChEBI" id="CHEBI:58115"/>
        <dbReference type="EC" id="2.4.2.8"/>
    </reaction>
    <physiologicalReaction direction="right-to-left" evidence="13">
        <dbReference type="Rhea" id="RHEA:25426"/>
    </physiologicalReaction>
</comment>
<keyword evidence="8 15" id="KW-0808">Transferase</keyword>
<dbReference type="CDD" id="cd06223">
    <property type="entry name" value="PRTases_typeI"/>
    <property type="match status" value="1"/>
</dbReference>
<evidence type="ECO:0000256" key="11">
    <source>
        <dbReference type="ARBA" id="ARBA00022741"/>
    </source>
</evidence>
<dbReference type="Gene3D" id="3.40.50.2020">
    <property type="match status" value="1"/>
</dbReference>
<keyword evidence="12 15" id="KW-0460">Magnesium</keyword>
<evidence type="ECO:0000256" key="14">
    <source>
        <dbReference type="ARBA" id="ARBA00049402"/>
    </source>
</evidence>
<evidence type="ECO:0000256" key="1">
    <source>
        <dbReference type="ARBA" id="ARBA00001946"/>
    </source>
</evidence>
<keyword evidence="18" id="KW-1185">Reference proteome</keyword>
<dbReference type="Proteomes" id="UP001597389">
    <property type="component" value="Unassembled WGS sequence"/>
</dbReference>
<evidence type="ECO:0000313" key="18">
    <source>
        <dbReference type="Proteomes" id="UP001597389"/>
    </source>
</evidence>
<evidence type="ECO:0000256" key="6">
    <source>
        <dbReference type="ARBA" id="ARBA00022490"/>
    </source>
</evidence>
<comment type="catalytic activity">
    <reaction evidence="14">
        <text>IMP + diphosphate = hypoxanthine + 5-phospho-alpha-D-ribose 1-diphosphate</text>
        <dbReference type="Rhea" id="RHEA:17973"/>
        <dbReference type="ChEBI" id="CHEBI:17368"/>
        <dbReference type="ChEBI" id="CHEBI:33019"/>
        <dbReference type="ChEBI" id="CHEBI:58017"/>
        <dbReference type="ChEBI" id="CHEBI:58053"/>
        <dbReference type="EC" id="2.4.2.8"/>
    </reaction>
    <physiologicalReaction direction="right-to-left" evidence="14">
        <dbReference type="Rhea" id="RHEA:17975"/>
    </physiologicalReaction>
</comment>
<evidence type="ECO:0000256" key="8">
    <source>
        <dbReference type="ARBA" id="ARBA00022679"/>
    </source>
</evidence>
<reference evidence="18" key="1">
    <citation type="journal article" date="2019" name="Int. J. Syst. Evol. Microbiol.">
        <title>The Global Catalogue of Microorganisms (GCM) 10K type strain sequencing project: providing services to taxonomists for standard genome sequencing and annotation.</title>
        <authorList>
            <consortium name="The Broad Institute Genomics Platform"/>
            <consortium name="The Broad Institute Genome Sequencing Center for Infectious Disease"/>
            <person name="Wu L."/>
            <person name="Ma J."/>
        </authorList>
    </citation>
    <scope>NUCLEOTIDE SEQUENCE [LARGE SCALE GENOMIC DNA]</scope>
    <source>
        <strain evidence="18">CCUG 57942</strain>
    </source>
</reference>
<organism evidence="17 18">
    <name type="scientific">Rubritalea tangerina</name>
    <dbReference type="NCBI Taxonomy" id="430798"/>
    <lineage>
        <taxon>Bacteria</taxon>
        <taxon>Pseudomonadati</taxon>
        <taxon>Verrucomicrobiota</taxon>
        <taxon>Verrucomicrobiia</taxon>
        <taxon>Verrucomicrobiales</taxon>
        <taxon>Rubritaleaceae</taxon>
        <taxon>Rubritalea</taxon>
    </lineage>
</organism>
<keyword evidence="10 15" id="KW-0660">Purine salvage</keyword>
<keyword evidence="11 15" id="KW-0547">Nucleotide-binding</keyword>
<comment type="pathway">
    <text evidence="3 15">Purine metabolism; IMP biosynthesis via salvage pathway; IMP from hypoxanthine: step 1/1.</text>
</comment>
<comment type="similarity">
    <text evidence="4 15">Belongs to the purine/pyrimidine phosphoribosyltransferase family.</text>
</comment>
<dbReference type="NCBIfam" id="TIGR01203">
    <property type="entry name" value="HGPRTase"/>
    <property type="match status" value="1"/>
</dbReference>
<evidence type="ECO:0000256" key="12">
    <source>
        <dbReference type="ARBA" id="ARBA00022842"/>
    </source>
</evidence>
<dbReference type="Pfam" id="PF00156">
    <property type="entry name" value="Pribosyltran"/>
    <property type="match status" value="1"/>
</dbReference>
<proteinExistence type="inferred from homology"/>
<dbReference type="InterPro" id="IPR050408">
    <property type="entry name" value="HGPRT"/>
</dbReference>
<evidence type="ECO:0000256" key="4">
    <source>
        <dbReference type="ARBA" id="ARBA00008391"/>
    </source>
</evidence>
<evidence type="ECO:0000256" key="7">
    <source>
        <dbReference type="ARBA" id="ARBA00022676"/>
    </source>
</evidence>
<dbReference type="EMBL" id="JBHUJB010000043">
    <property type="protein sequence ID" value="MFD2159297.1"/>
    <property type="molecule type" value="Genomic_DNA"/>
</dbReference>
<gene>
    <name evidence="17" type="primary">hpt</name>
    <name evidence="17" type="ORF">ACFSW8_10340</name>
</gene>
<dbReference type="InterPro" id="IPR000836">
    <property type="entry name" value="PRTase_dom"/>
</dbReference>
<comment type="caution">
    <text evidence="17">The sequence shown here is derived from an EMBL/GenBank/DDBJ whole genome shotgun (WGS) entry which is preliminary data.</text>
</comment>
<evidence type="ECO:0000256" key="5">
    <source>
        <dbReference type="ARBA" id="ARBA00011895"/>
    </source>
</evidence>
<keyword evidence="7 15" id="KW-0328">Glycosyltransferase</keyword>
<evidence type="ECO:0000313" key="17">
    <source>
        <dbReference type="EMBL" id="MFD2159297.1"/>
    </source>
</evidence>
<evidence type="ECO:0000259" key="16">
    <source>
        <dbReference type="Pfam" id="PF00156"/>
    </source>
</evidence>
<keyword evidence="9 15" id="KW-0479">Metal-binding</keyword>